<evidence type="ECO:0000313" key="1">
    <source>
        <dbReference type="EMBL" id="GAF92344.1"/>
    </source>
</evidence>
<name>X0TGK3_9ZZZZ</name>
<sequence length="134" mass="15227">MEKQIKEALNDLSKSLRQIQGLLAWDELEKSESKPHVPPAFQIQTTTKQDLNLEIGVFINNSFAVHEALQTCSSTVREKLTKRFQQLQIGDVQVKGGQAGADGGWLPLRQLYFRFTGSFEQIFPKYFSSQAFFS</sequence>
<organism evidence="1">
    <name type="scientific">marine sediment metagenome</name>
    <dbReference type="NCBI Taxonomy" id="412755"/>
    <lineage>
        <taxon>unclassified sequences</taxon>
        <taxon>metagenomes</taxon>
        <taxon>ecological metagenomes</taxon>
    </lineage>
</organism>
<proteinExistence type="predicted"/>
<dbReference type="AlphaFoldDB" id="X0TGK3"/>
<protein>
    <submittedName>
        <fullName evidence="1">Uncharacterized protein</fullName>
    </submittedName>
</protein>
<reference evidence="1" key="1">
    <citation type="journal article" date="2014" name="Front. Microbiol.">
        <title>High frequency of phylogenetically diverse reductive dehalogenase-homologous genes in deep subseafloor sedimentary metagenomes.</title>
        <authorList>
            <person name="Kawai M."/>
            <person name="Futagami T."/>
            <person name="Toyoda A."/>
            <person name="Takaki Y."/>
            <person name="Nishi S."/>
            <person name="Hori S."/>
            <person name="Arai W."/>
            <person name="Tsubouchi T."/>
            <person name="Morono Y."/>
            <person name="Uchiyama I."/>
            <person name="Ito T."/>
            <person name="Fujiyama A."/>
            <person name="Inagaki F."/>
            <person name="Takami H."/>
        </authorList>
    </citation>
    <scope>NUCLEOTIDE SEQUENCE</scope>
    <source>
        <strain evidence="1">Expedition CK06-06</strain>
    </source>
</reference>
<accession>X0TGK3</accession>
<dbReference type="EMBL" id="BARS01015607">
    <property type="protein sequence ID" value="GAF92344.1"/>
    <property type="molecule type" value="Genomic_DNA"/>
</dbReference>
<comment type="caution">
    <text evidence="1">The sequence shown here is derived from an EMBL/GenBank/DDBJ whole genome shotgun (WGS) entry which is preliminary data.</text>
</comment>
<gene>
    <name evidence="1" type="ORF">S01H1_25795</name>
</gene>